<feature type="domain" description="DUF6603" evidence="2">
    <location>
        <begin position="525"/>
        <end position="737"/>
    </location>
</feature>
<dbReference type="EMBL" id="JAGIOH010000001">
    <property type="protein sequence ID" value="MBP2400811.1"/>
    <property type="molecule type" value="Genomic_DNA"/>
</dbReference>
<sequence length="1004" mass="107070">MDRLVCQMSADGVQGAMQKGQGKSLSDLAQQVDGLFLPGDWDFHLQDVFVKTIDGSGADDKGGWVGTAALKRSDAQAARLSQLYVIGVPVPKGEKDVWRHVVVVDLDVNFGLKEVPVVGQALKQVTIRHVNLLCNRVVLTEPSSKKLNELLKKAGVTKFALPVPKFTQFDDDIAVGTHLLVTYAIGAAEQPALSVDLVKGEGKRDLVVGAGGGAAGGGSSWGSLSKVAKGVRRINFAYVPAVTAAKGSTPARPGRIVVSLDAAGELGPLTLEFKGAGVVCPVDTFTPSATLSGVGVSFVWGTPELGIRVAGGLVLNPLAWADDHLVQLDGAVMVYLPAIAATVAGSYRQMKGQDDPSVFLFGELDFSQMVGGGFGPPCFTVRRVMLGGGYNSQVRLPKPDEVEKFPLVAGLTDETAVGKDPTPLQVLDKLTSGDTPWITPKAQNFWAAGGLEFETFKILAKVLLLVEFGNDWSVSVLGLVTLQLPLDSKNPAAKLVGQLAGQLEHRSVKVQQKDASGKDVAVGDEETVLTASVVLGTKSYLFTEDAKLTGGVAMRVWTQGPHEGDFVFTLGGYAPSYKVPDHYPNVPRVGVTFNIGPVTMRAEVYFAFTPRAVMAGGNLSMVQNLGWLRWWLSVHVDGWIGWDPFTAYLSLGASVGIAADIDIGPVHVRPSVELGVDLALWWCPDFGGHWSVSLWFASISGDFGSDLQGKIPVDWDQFKRTVPKPVILPRKNTELPEEGTAGSNKPVPDKDTAPIAGEEANGQAINGSQNSFTFSSTIQAPAKEVWVHPPTGQPVCKASMTDAVHIREMNRSDVASRLDVHFSYLPREGEPLPAAHPVFQDAFWEAWSYKPTYANLPFAKWGDPKVEAPKSASDLVPHQLTGLEITVPAPTVRCAARPNNRPLQADAADIEKETIYAYDDERDAGMPLTAQAPTQGSTAALSPGAAHVVKDGIASSPIQQARGHLFEALKGAGCLRTSKNDGLDRYAREVLTTLTDDPLLDAAA</sequence>
<proteinExistence type="predicted"/>
<comment type="caution">
    <text evidence="3">The sequence shown here is derived from an EMBL/GenBank/DDBJ whole genome shotgun (WGS) entry which is preliminary data.</text>
</comment>
<dbReference type="Pfam" id="PF20248">
    <property type="entry name" value="DUF6603"/>
    <property type="match status" value="2"/>
</dbReference>
<reference evidence="3 4" key="1">
    <citation type="submission" date="2021-03" db="EMBL/GenBank/DDBJ databases">
        <title>Sequencing the genomes of 1000 actinobacteria strains.</title>
        <authorList>
            <person name="Klenk H.-P."/>
        </authorList>
    </citation>
    <scope>NUCLEOTIDE SEQUENCE [LARGE SCALE GENOMIC DNA]</scope>
    <source>
        <strain evidence="3 4">DSM 41480</strain>
    </source>
</reference>
<feature type="region of interest" description="Disordered" evidence="1">
    <location>
        <begin position="730"/>
        <end position="749"/>
    </location>
</feature>
<evidence type="ECO:0000256" key="1">
    <source>
        <dbReference type="SAM" id="MobiDB-lite"/>
    </source>
</evidence>
<protein>
    <recommendedName>
        <fullName evidence="2">DUF6603 domain-containing protein</fullName>
    </recommendedName>
</protein>
<feature type="domain" description="DUF6603" evidence="2">
    <location>
        <begin position="233"/>
        <end position="504"/>
    </location>
</feature>
<gene>
    <name evidence="3" type="ORF">JO379_000280</name>
</gene>
<evidence type="ECO:0000313" key="4">
    <source>
        <dbReference type="Proteomes" id="UP001519291"/>
    </source>
</evidence>
<keyword evidence="4" id="KW-1185">Reference proteome</keyword>
<name>A0ABS4XWB7_9ACTN</name>
<evidence type="ECO:0000313" key="3">
    <source>
        <dbReference type="EMBL" id="MBP2400811.1"/>
    </source>
</evidence>
<dbReference type="InterPro" id="IPR046538">
    <property type="entry name" value="DUF6603"/>
</dbReference>
<evidence type="ECO:0000259" key="2">
    <source>
        <dbReference type="Pfam" id="PF20248"/>
    </source>
</evidence>
<organism evidence="3 4">
    <name type="scientific">Streptomyces syringium</name>
    <dbReference type="NCBI Taxonomy" id="76729"/>
    <lineage>
        <taxon>Bacteria</taxon>
        <taxon>Bacillati</taxon>
        <taxon>Actinomycetota</taxon>
        <taxon>Actinomycetes</taxon>
        <taxon>Kitasatosporales</taxon>
        <taxon>Streptomycetaceae</taxon>
        <taxon>Streptomyces</taxon>
    </lineage>
</organism>
<dbReference type="Proteomes" id="UP001519291">
    <property type="component" value="Unassembled WGS sequence"/>
</dbReference>
<accession>A0ABS4XWB7</accession>